<protein>
    <submittedName>
        <fullName evidence="2">Uncharacterized protein</fullName>
    </submittedName>
</protein>
<name>W9CBZ0_SCLBF</name>
<evidence type="ECO:0000313" key="2">
    <source>
        <dbReference type="EMBL" id="ESZ92344.1"/>
    </source>
</evidence>
<sequence length="115" mass="12912">MSISREATMQDPASAEVDEITDILSGMKVKDTGVENQVEMMEIIFDVEDIEDVEMTEHVSNGDSSESPRFEDIEDIEMTEHASDGDSSESPRFVPMLGIWTSSRIMFFPGILFLE</sequence>
<evidence type="ECO:0000313" key="3">
    <source>
        <dbReference type="Proteomes" id="UP000019487"/>
    </source>
</evidence>
<accession>W9CBZ0</accession>
<dbReference type="EMBL" id="AYSA01000392">
    <property type="protein sequence ID" value="ESZ92344.1"/>
    <property type="molecule type" value="Genomic_DNA"/>
</dbReference>
<keyword evidence="3" id="KW-1185">Reference proteome</keyword>
<proteinExistence type="predicted"/>
<gene>
    <name evidence="2" type="ORF">SBOR_7254</name>
</gene>
<reference evidence="2 3" key="1">
    <citation type="journal article" date="2014" name="Genome Announc.">
        <title>Draft genome sequence of Sclerotinia borealis, a psychrophilic plant pathogenic fungus.</title>
        <authorList>
            <person name="Mardanov A.V."/>
            <person name="Beletsky A.V."/>
            <person name="Kadnikov V.V."/>
            <person name="Ignatov A.N."/>
            <person name="Ravin N.V."/>
        </authorList>
    </citation>
    <scope>NUCLEOTIDE SEQUENCE [LARGE SCALE GENOMIC DNA]</scope>
    <source>
        <strain evidence="3">F-4157</strain>
    </source>
</reference>
<dbReference type="HOGENOM" id="CLU_2110400_0_0_1"/>
<organism evidence="2 3">
    <name type="scientific">Sclerotinia borealis (strain F-4128)</name>
    <dbReference type="NCBI Taxonomy" id="1432307"/>
    <lineage>
        <taxon>Eukaryota</taxon>
        <taxon>Fungi</taxon>
        <taxon>Dikarya</taxon>
        <taxon>Ascomycota</taxon>
        <taxon>Pezizomycotina</taxon>
        <taxon>Leotiomycetes</taxon>
        <taxon>Helotiales</taxon>
        <taxon>Sclerotiniaceae</taxon>
        <taxon>Sclerotinia</taxon>
    </lineage>
</organism>
<dbReference type="Proteomes" id="UP000019487">
    <property type="component" value="Unassembled WGS sequence"/>
</dbReference>
<evidence type="ECO:0000256" key="1">
    <source>
        <dbReference type="SAM" id="MobiDB-lite"/>
    </source>
</evidence>
<feature type="region of interest" description="Disordered" evidence="1">
    <location>
        <begin position="57"/>
        <end position="92"/>
    </location>
</feature>
<comment type="caution">
    <text evidence="2">The sequence shown here is derived from an EMBL/GenBank/DDBJ whole genome shotgun (WGS) entry which is preliminary data.</text>
</comment>
<dbReference type="AlphaFoldDB" id="W9CBZ0"/>